<sequence>MSQGSKASLMIDDALLLIALDLKIFLQFVPLA</sequence>
<proteinExistence type="predicted"/>
<accession>A0A7W4VJZ5</accession>
<evidence type="ECO:0000313" key="2">
    <source>
        <dbReference type="Proteomes" id="UP000532010"/>
    </source>
</evidence>
<keyword evidence="2" id="KW-1185">Reference proteome</keyword>
<protein>
    <submittedName>
        <fullName evidence="1">Uncharacterized protein</fullName>
    </submittedName>
</protein>
<reference evidence="1 2" key="1">
    <citation type="submission" date="2020-08" db="EMBL/GenBank/DDBJ databases">
        <title>The Agave Microbiome: Exploring the role of microbial communities in plant adaptations to desert environments.</title>
        <authorList>
            <person name="Partida-Martinez L.P."/>
        </authorList>
    </citation>
    <scope>NUCLEOTIDE SEQUENCE [LARGE SCALE GENOMIC DNA]</scope>
    <source>
        <strain evidence="1 2">AT3.9</strain>
    </source>
</reference>
<evidence type="ECO:0000313" key="1">
    <source>
        <dbReference type="EMBL" id="MBB3018582.1"/>
    </source>
</evidence>
<name>A0A7W4VJZ5_9HYPH</name>
<gene>
    <name evidence="1" type="ORF">FHR70_001636</name>
</gene>
<organism evidence="1 2">
    <name type="scientific">Microvirga lupini</name>
    <dbReference type="NCBI Taxonomy" id="420324"/>
    <lineage>
        <taxon>Bacteria</taxon>
        <taxon>Pseudomonadati</taxon>
        <taxon>Pseudomonadota</taxon>
        <taxon>Alphaproteobacteria</taxon>
        <taxon>Hyphomicrobiales</taxon>
        <taxon>Methylobacteriaceae</taxon>
        <taxon>Microvirga</taxon>
    </lineage>
</organism>
<dbReference type="Proteomes" id="UP000532010">
    <property type="component" value="Unassembled WGS sequence"/>
</dbReference>
<comment type="caution">
    <text evidence="1">The sequence shown here is derived from an EMBL/GenBank/DDBJ whole genome shotgun (WGS) entry which is preliminary data.</text>
</comment>
<dbReference type="EMBL" id="JACHWB010000002">
    <property type="protein sequence ID" value="MBB3018582.1"/>
    <property type="molecule type" value="Genomic_DNA"/>
</dbReference>
<dbReference type="AlphaFoldDB" id="A0A7W4VJZ5"/>